<name>A0A1L7TFF0_FUSMA</name>
<feature type="region of interest" description="Disordered" evidence="1">
    <location>
        <begin position="93"/>
        <end position="151"/>
    </location>
</feature>
<comment type="caution">
    <text evidence="2">The sequence shown here is derived from an EMBL/GenBank/DDBJ whole genome shotgun (WGS) entry which is preliminary data.</text>
</comment>
<dbReference type="VEuPathDB" id="FungiDB:FMAN_13170"/>
<evidence type="ECO:0000256" key="1">
    <source>
        <dbReference type="SAM" id="MobiDB-lite"/>
    </source>
</evidence>
<gene>
    <name evidence="2" type="ORF">FMAN_13170</name>
</gene>
<evidence type="ECO:0000313" key="2">
    <source>
        <dbReference type="EMBL" id="CVK94863.1"/>
    </source>
</evidence>
<feature type="compositionally biased region" description="Basic and acidic residues" evidence="1">
    <location>
        <begin position="125"/>
        <end position="134"/>
    </location>
</feature>
<dbReference type="AlphaFoldDB" id="A0A1L7TFF0"/>
<accession>A0A1L7TFF0</accession>
<dbReference type="Proteomes" id="UP000184255">
    <property type="component" value="Unassembled WGS sequence"/>
</dbReference>
<protein>
    <submittedName>
        <fullName evidence="2">Related to ankyrin</fullName>
    </submittedName>
</protein>
<dbReference type="EMBL" id="FCQH01000007">
    <property type="protein sequence ID" value="CVK94863.1"/>
    <property type="molecule type" value="Genomic_DNA"/>
</dbReference>
<evidence type="ECO:0000313" key="3">
    <source>
        <dbReference type="Proteomes" id="UP000184255"/>
    </source>
</evidence>
<proteinExistence type="predicted"/>
<dbReference type="GeneID" id="65092419"/>
<keyword evidence="3" id="KW-1185">Reference proteome</keyword>
<sequence>MHFNSNLYAKENLKLTWIHLPSTKMVWINVGVLIAFSELNVEHMCRSHTNIISQDPLTTIMSHERYRTRDYYKVRSSFRDSWVEVPDKESRSRMMRPRSVIRPTEKSTNLQLKEEETTESTTLTETEKTEDGSRGSEAAESETGLADSKTENQKIYNDWECNSDQLPKKSHEFMPYLSYFTYCSHWDPRLLSHDWDLKQGHDHYEELLDMYKGKDEQQHGSPTLDERYYQFAGEDNGAINDQSCRNESQIVSKYLRENERAGDMSIERA</sequence>
<dbReference type="RefSeq" id="XP_041683052.1">
    <property type="nucleotide sequence ID" value="XM_041832605.1"/>
</dbReference>
<reference evidence="3" key="1">
    <citation type="journal article" date="2016" name="Genome Biol. Evol.">
        <title>Comparative 'omics' of the Fusarium fujikuroi species complex highlights differences in genetic potential and metabolite synthesis.</title>
        <authorList>
            <person name="Niehaus E.-M."/>
            <person name="Muensterkoetter M."/>
            <person name="Proctor R.H."/>
            <person name="Brown D.W."/>
            <person name="Sharon A."/>
            <person name="Idan Y."/>
            <person name="Oren-Young L."/>
            <person name="Sieber C.M."/>
            <person name="Novak O."/>
            <person name="Pencik A."/>
            <person name="Tarkowska D."/>
            <person name="Hromadova K."/>
            <person name="Freeman S."/>
            <person name="Maymon M."/>
            <person name="Elazar M."/>
            <person name="Youssef S.A."/>
            <person name="El-Shabrawy E.S.M."/>
            <person name="Shalaby A.B.A."/>
            <person name="Houterman P."/>
            <person name="Brock N.L."/>
            <person name="Burkhardt I."/>
            <person name="Tsavkelova E.A."/>
            <person name="Dickschat J.S."/>
            <person name="Galuszka P."/>
            <person name="Gueldener U."/>
            <person name="Tudzynski B."/>
        </authorList>
    </citation>
    <scope>NUCLEOTIDE SEQUENCE [LARGE SCALE GENOMIC DNA]</scope>
    <source>
        <strain evidence="3">MRC7560</strain>
    </source>
</reference>
<organism evidence="2 3">
    <name type="scientific">Fusarium mangiferae</name>
    <name type="common">Mango malformation disease fungus</name>
    <dbReference type="NCBI Taxonomy" id="192010"/>
    <lineage>
        <taxon>Eukaryota</taxon>
        <taxon>Fungi</taxon>
        <taxon>Dikarya</taxon>
        <taxon>Ascomycota</taxon>
        <taxon>Pezizomycotina</taxon>
        <taxon>Sordariomycetes</taxon>
        <taxon>Hypocreomycetidae</taxon>
        <taxon>Hypocreales</taxon>
        <taxon>Nectriaceae</taxon>
        <taxon>Fusarium</taxon>
        <taxon>Fusarium fujikuroi species complex</taxon>
    </lineage>
</organism>